<evidence type="ECO:0000256" key="1">
    <source>
        <dbReference type="ARBA" id="ARBA00022630"/>
    </source>
</evidence>
<evidence type="ECO:0000313" key="4">
    <source>
        <dbReference type="EMBL" id="QZA77916.1"/>
    </source>
</evidence>
<sequence>MNKVMGGEMVERKVDVLIVGGGVGGLTLAQWLTGLGRSWLIVEQAAVLGGPLANSDYILKWIPGQAEISGRDYLAAMVAQIDAAHCARATQLSAVAVDADVGQGEFVCTLSHGDVIHAKKMVFACGATPFSPFPESARVIVGPGLQKIAHIAAGQRVAVLGGGDNAADHALILAEMGVAVTMLVRGQLRTSAALLQQIRQQPMILICTDCQELVLSTNATGVQVQGEHYDYAVVYFGYQASPQLQAFPVLKTAAGALRDGVFAIGDMTQPEFPNILLTQGQAAVVAKQIDAQLSQRAK</sequence>
<dbReference type="InterPro" id="IPR050097">
    <property type="entry name" value="Ferredoxin-NADP_redctase_2"/>
</dbReference>
<gene>
    <name evidence="4" type="ORF">K4H28_00285</name>
</gene>
<evidence type="ECO:0000259" key="3">
    <source>
        <dbReference type="Pfam" id="PF07992"/>
    </source>
</evidence>
<reference evidence="4 5" key="1">
    <citation type="submission" date="2021-08" db="EMBL/GenBank/DDBJ databases">
        <title>complete genome sequencing of Deefgea sp. D25.</title>
        <authorList>
            <person name="Bae J.-W."/>
            <person name="Gim D.-H."/>
        </authorList>
    </citation>
    <scope>NUCLEOTIDE SEQUENCE [LARGE SCALE GENOMIC DNA]</scope>
    <source>
        <strain evidence="4 5">D25</strain>
    </source>
</reference>
<dbReference type="Proteomes" id="UP000825679">
    <property type="component" value="Chromosome"/>
</dbReference>
<dbReference type="PRINTS" id="PR00368">
    <property type="entry name" value="FADPNR"/>
</dbReference>
<accession>A0ABX8Z5Q9</accession>
<dbReference type="InterPro" id="IPR036188">
    <property type="entry name" value="FAD/NAD-bd_sf"/>
</dbReference>
<organism evidence="4 5">
    <name type="scientific">Deefgea tanakiae</name>
    <dbReference type="NCBI Taxonomy" id="2865840"/>
    <lineage>
        <taxon>Bacteria</taxon>
        <taxon>Pseudomonadati</taxon>
        <taxon>Pseudomonadota</taxon>
        <taxon>Betaproteobacteria</taxon>
        <taxon>Neisseriales</taxon>
        <taxon>Chitinibacteraceae</taxon>
        <taxon>Deefgea</taxon>
    </lineage>
</organism>
<protein>
    <submittedName>
        <fullName evidence="4">FAD-dependent oxidoreductase</fullName>
    </submittedName>
</protein>
<dbReference type="PRINTS" id="PR00469">
    <property type="entry name" value="PNDRDTASEII"/>
</dbReference>
<name>A0ABX8Z5Q9_9NEIS</name>
<dbReference type="PANTHER" id="PTHR48105">
    <property type="entry name" value="THIOREDOXIN REDUCTASE 1-RELATED-RELATED"/>
    <property type="match status" value="1"/>
</dbReference>
<dbReference type="InterPro" id="IPR023753">
    <property type="entry name" value="FAD/NAD-binding_dom"/>
</dbReference>
<evidence type="ECO:0000313" key="5">
    <source>
        <dbReference type="Proteomes" id="UP000825679"/>
    </source>
</evidence>
<feature type="domain" description="FAD/NAD(P)-binding" evidence="3">
    <location>
        <begin position="15"/>
        <end position="271"/>
    </location>
</feature>
<keyword evidence="1" id="KW-0285">Flavoprotein</keyword>
<keyword evidence="2" id="KW-0560">Oxidoreductase</keyword>
<dbReference type="Pfam" id="PF07992">
    <property type="entry name" value="Pyr_redox_2"/>
    <property type="match status" value="1"/>
</dbReference>
<evidence type="ECO:0000256" key="2">
    <source>
        <dbReference type="ARBA" id="ARBA00023002"/>
    </source>
</evidence>
<dbReference type="RefSeq" id="WP_221006294.1">
    <property type="nucleotide sequence ID" value="NZ_CP081150.1"/>
</dbReference>
<dbReference type="EMBL" id="CP081150">
    <property type="protein sequence ID" value="QZA77916.1"/>
    <property type="molecule type" value="Genomic_DNA"/>
</dbReference>
<proteinExistence type="predicted"/>
<dbReference type="SUPFAM" id="SSF51905">
    <property type="entry name" value="FAD/NAD(P)-binding domain"/>
    <property type="match status" value="1"/>
</dbReference>
<keyword evidence="5" id="KW-1185">Reference proteome</keyword>
<dbReference type="Gene3D" id="3.50.50.60">
    <property type="entry name" value="FAD/NAD(P)-binding domain"/>
    <property type="match status" value="2"/>
</dbReference>